<dbReference type="Pfam" id="PF16269">
    <property type="entry name" value="DUF4922"/>
    <property type="match status" value="1"/>
</dbReference>
<evidence type="ECO:0000313" key="2">
    <source>
        <dbReference type="EMBL" id="OEG10348.1"/>
    </source>
</evidence>
<dbReference type="STRING" id="903984.BCR21_13445"/>
<dbReference type="EMBL" id="MIJZ01000015">
    <property type="protein sequence ID" value="OEG10348.1"/>
    <property type="molecule type" value="Genomic_DNA"/>
</dbReference>
<dbReference type="RefSeq" id="WP_069647037.1">
    <property type="nucleotide sequence ID" value="NZ_MIJZ01000015.1"/>
</dbReference>
<feature type="domain" description="DUF4922" evidence="1">
    <location>
        <begin position="7"/>
        <end position="123"/>
    </location>
</feature>
<dbReference type="Proteomes" id="UP000094068">
    <property type="component" value="Unassembled WGS sequence"/>
</dbReference>
<dbReference type="OrthoDB" id="9784774at2"/>
<reference evidence="3" key="1">
    <citation type="submission" date="2016-09" db="EMBL/GenBank/DDBJ databases">
        <authorList>
            <person name="Gulvik C.A."/>
        </authorList>
    </citation>
    <scope>NUCLEOTIDE SEQUENCE [LARGE SCALE GENOMIC DNA]</scope>
    <source>
        <strain evidence="3">DSM 23328</strain>
    </source>
</reference>
<dbReference type="InterPro" id="IPR046320">
    <property type="entry name" value="DUF4922"/>
</dbReference>
<comment type="caution">
    <text evidence="2">The sequence shown here is derived from an EMBL/GenBank/DDBJ whole genome shotgun (WGS) entry which is preliminary data.</text>
</comment>
<organism evidence="2 3">
    <name type="scientific">Enterococcus ureasiticus</name>
    <dbReference type="NCBI Taxonomy" id="903984"/>
    <lineage>
        <taxon>Bacteria</taxon>
        <taxon>Bacillati</taxon>
        <taxon>Bacillota</taxon>
        <taxon>Bacilli</taxon>
        <taxon>Lactobacillales</taxon>
        <taxon>Enterococcaceae</taxon>
        <taxon>Enterococcus</taxon>
    </lineage>
</organism>
<sequence length="285" mass="32732">MFSKYDRKLSVMDMECIVRFIPSLIKRYNEWDQKSLNNCNCPFCERWLNSSKSISQLFHIIKNDYPFMVNQFTIFGNIHEEFLNSVQIKSALKLINDMPSCQSGGVQIFGSGASIPQHAHFSISNEKYPISILNRSVILTTKTFQISRILGIPHLALVVSGQLEDVSSITYKISQTLRYKKLSYNLLLTDNHEIIVIPRIRENSVSLGRKVGVSFVGGIYPCYVKNMQPYELSESVLNEMFYHWQTVNSSILLQALVDTTLPSTLQKNEVFELIEFDTILNRNIL</sequence>
<evidence type="ECO:0000259" key="1">
    <source>
        <dbReference type="Pfam" id="PF16269"/>
    </source>
</evidence>
<dbReference type="AlphaFoldDB" id="A0A1E5GCC1"/>
<name>A0A1E5GCC1_9ENTE</name>
<keyword evidence="3" id="KW-1185">Reference proteome</keyword>
<evidence type="ECO:0000313" key="3">
    <source>
        <dbReference type="Proteomes" id="UP000094068"/>
    </source>
</evidence>
<protein>
    <recommendedName>
        <fullName evidence="1">DUF4922 domain-containing protein</fullName>
    </recommendedName>
</protein>
<accession>A0A1E5GCC1</accession>
<gene>
    <name evidence="2" type="ORF">BCR21_13445</name>
</gene>
<proteinExistence type="predicted"/>